<dbReference type="STRING" id="86666.SAMN04490247_0607"/>
<feature type="transmembrane region" description="Helical" evidence="1">
    <location>
        <begin position="292"/>
        <end position="311"/>
    </location>
</feature>
<keyword evidence="1" id="KW-0812">Transmembrane</keyword>
<organism evidence="2 3">
    <name type="scientific">Salimicrobium halophilum</name>
    <dbReference type="NCBI Taxonomy" id="86666"/>
    <lineage>
        <taxon>Bacteria</taxon>
        <taxon>Bacillati</taxon>
        <taxon>Bacillota</taxon>
        <taxon>Bacilli</taxon>
        <taxon>Bacillales</taxon>
        <taxon>Bacillaceae</taxon>
        <taxon>Salimicrobium</taxon>
    </lineage>
</organism>
<dbReference type="RefSeq" id="WP_093191908.1">
    <property type="nucleotide sequence ID" value="NZ_FNEV01000001.1"/>
</dbReference>
<dbReference type="EMBL" id="FNEV01000001">
    <property type="protein sequence ID" value="SDJ03883.1"/>
    <property type="molecule type" value="Genomic_DNA"/>
</dbReference>
<accession>A0A1G8QH40</accession>
<evidence type="ECO:0000313" key="3">
    <source>
        <dbReference type="Proteomes" id="UP000199225"/>
    </source>
</evidence>
<keyword evidence="1" id="KW-0472">Membrane</keyword>
<dbReference type="AlphaFoldDB" id="A0A1G8QH40"/>
<feature type="transmembrane region" description="Helical" evidence="1">
    <location>
        <begin position="115"/>
        <end position="135"/>
    </location>
</feature>
<feature type="transmembrane region" description="Helical" evidence="1">
    <location>
        <begin position="197"/>
        <end position="228"/>
    </location>
</feature>
<feature type="transmembrane region" description="Helical" evidence="1">
    <location>
        <begin position="248"/>
        <end position="271"/>
    </location>
</feature>
<evidence type="ECO:0000313" key="2">
    <source>
        <dbReference type="EMBL" id="SDJ03883.1"/>
    </source>
</evidence>
<feature type="transmembrane region" description="Helical" evidence="1">
    <location>
        <begin position="141"/>
        <end position="160"/>
    </location>
</feature>
<dbReference type="Proteomes" id="UP000199225">
    <property type="component" value="Unassembled WGS sequence"/>
</dbReference>
<keyword evidence="3" id="KW-1185">Reference proteome</keyword>
<feature type="transmembrane region" description="Helical" evidence="1">
    <location>
        <begin position="6"/>
        <end position="24"/>
    </location>
</feature>
<gene>
    <name evidence="2" type="ORF">SAMN04490247_0607</name>
</gene>
<evidence type="ECO:0000256" key="1">
    <source>
        <dbReference type="SAM" id="Phobius"/>
    </source>
</evidence>
<feature type="transmembrane region" description="Helical" evidence="1">
    <location>
        <begin position="323"/>
        <end position="342"/>
    </location>
</feature>
<proteinExistence type="predicted"/>
<feature type="transmembrane region" description="Helical" evidence="1">
    <location>
        <begin position="75"/>
        <end position="94"/>
    </location>
</feature>
<dbReference type="OrthoDB" id="1645614at2"/>
<feature type="transmembrane region" description="Helical" evidence="1">
    <location>
        <begin position="31"/>
        <end position="55"/>
    </location>
</feature>
<protein>
    <submittedName>
        <fullName evidence="2">Sporulation integral membrane protein YlbJ</fullName>
    </submittedName>
</protein>
<keyword evidence="1" id="KW-1133">Transmembrane helix</keyword>
<sequence>MKRFILISLLLMCASMLLYPNVALDAAKDGLLLWANLVFPALFPFFVTAELLIAYRFVEKLGVWIQKPVKVIFRLPGEAGFVLIMGMLCGYPAGARWTADLRRRGLLAKEEAERLLAFSNGPSPLFILGVIAGGYYSSPEIGWVLLGCLYLSTIILGLLLRNNTKNVPVLPSNHSQQVPGPFGAELTRTIRKSVDTLLIVGGVITYFSVLTEMLLRLFTAIGITHTFIPALFEITVGVDLITSLDEPLLVQLCFLTFLTGFHGFSVQAQVVSMLQGTDIRPGTYLRTRILQGIMNVLLLVTVLHMFSIPVQAADNYSLRGQDFPLYTSFILLMYILIVLPLCKRKKL</sequence>
<name>A0A1G8QH40_9BACI</name>
<reference evidence="3" key="1">
    <citation type="submission" date="2016-10" db="EMBL/GenBank/DDBJ databases">
        <authorList>
            <person name="Varghese N."/>
            <person name="Submissions S."/>
        </authorList>
    </citation>
    <scope>NUCLEOTIDE SEQUENCE [LARGE SCALE GENOMIC DNA]</scope>
    <source>
        <strain evidence="3">DSM 4771</strain>
    </source>
</reference>